<comment type="catalytic activity">
    <reaction evidence="14 15">
        <text>chorismate + L-glutamine = anthranilate + pyruvate + L-glutamate + H(+)</text>
        <dbReference type="Rhea" id="RHEA:21732"/>
        <dbReference type="ChEBI" id="CHEBI:15361"/>
        <dbReference type="ChEBI" id="CHEBI:15378"/>
        <dbReference type="ChEBI" id="CHEBI:16567"/>
        <dbReference type="ChEBI" id="CHEBI:29748"/>
        <dbReference type="ChEBI" id="CHEBI:29985"/>
        <dbReference type="ChEBI" id="CHEBI:58359"/>
        <dbReference type="EC" id="4.1.3.27"/>
    </reaction>
</comment>
<keyword evidence="19" id="KW-1185">Reference proteome</keyword>
<evidence type="ECO:0000256" key="6">
    <source>
        <dbReference type="ARBA" id="ARBA00020653"/>
    </source>
</evidence>
<dbReference type="EMBL" id="JACHEB010000004">
    <property type="protein sequence ID" value="MBB5328282.1"/>
    <property type="molecule type" value="Genomic_DNA"/>
</dbReference>
<evidence type="ECO:0000256" key="4">
    <source>
        <dbReference type="ARBA" id="ARBA00011575"/>
    </source>
</evidence>
<dbReference type="SUPFAM" id="SSF56322">
    <property type="entry name" value="ADC synthase"/>
    <property type="match status" value="1"/>
</dbReference>
<evidence type="ECO:0000256" key="12">
    <source>
        <dbReference type="ARBA" id="ARBA00023239"/>
    </source>
</evidence>
<reference evidence="18 19" key="1">
    <citation type="submission" date="2020-08" db="EMBL/GenBank/DDBJ databases">
        <title>Genomic Encyclopedia of Type Strains, Phase IV (KMG-V): Genome sequencing to study the core and pangenomes of soil and plant-associated prokaryotes.</title>
        <authorList>
            <person name="Whitman W."/>
        </authorList>
    </citation>
    <scope>NUCLEOTIDE SEQUENCE [LARGE SCALE GENOMIC DNA]</scope>
    <source>
        <strain evidence="18 19">X5P2</strain>
    </source>
</reference>
<evidence type="ECO:0000256" key="14">
    <source>
        <dbReference type="ARBA" id="ARBA00047683"/>
    </source>
</evidence>
<dbReference type="PANTHER" id="PTHR11236:SF48">
    <property type="entry name" value="ISOCHORISMATE SYNTHASE MENF"/>
    <property type="match status" value="1"/>
</dbReference>
<evidence type="ECO:0000256" key="8">
    <source>
        <dbReference type="ARBA" id="ARBA00022723"/>
    </source>
</evidence>
<dbReference type="GO" id="GO:0046872">
    <property type="term" value="F:metal ion binding"/>
    <property type="evidence" value="ECO:0007669"/>
    <property type="project" value="UniProtKB-KW"/>
</dbReference>
<dbReference type="InterPro" id="IPR005801">
    <property type="entry name" value="ADC_synthase"/>
</dbReference>
<evidence type="ECO:0000256" key="3">
    <source>
        <dbReference type="ARBA" id="ARBA00009562"/>
    </source>
</evidence>
<keyword evidence="9 15" id="KW-0822">Tryptophan biosynthesis</keyword>
<keyword evidence="11 15" id="KW-0057">Aromatic amino acid biosynthesis</keyword>
<comment type="caution">
    <text evidence="18">The sequence shown here is derived from an EMBL/GenBank/DDBJ whole genome shotgun (WGS) entry which is preliminary data.</text>
</comment>
<keyword evidence="8 15" id="KW-0479">Metal-binding</keyword>
<dbReference type="GO" id="GO:0004049">
    <property type="term" value="F:anthranilate synthase activity"/>
    <property type="evidence" value="ECO:0007669"/>
    <property type="project" value="UniProtKB-EC"/>
</dbReference>
<feature type="domain" description="Anthranilate synthase component I N-terminal" evidence="17">
    <location>
        <begin position="34"/>
        <end position="174"/>
    </location>
</feature>
<protein>
    <recommendedName>
        <fullName evidence="6 15">Anthranilate synthase component 1</fullName>
        <ecNumber evidence="5 15">4.1.3.27</ecNumber>
    </recommendedName>
</protein>
<dbReference type="PRINTS" id="PR00095">
    <property type="entry name" value="ANTSNTHASEI"/>
</dbReference>
<comment type="function">
    <text evidence="13 15">Part of a heterotetrameric complex that catalyzes the two-step biosynthesis of anthranilate, an intermediate in the biosynthesis of L-tryptophan. In the first step, the glutamine-binding beta subunit (TrpG) of anthranilate synthase (AS) provides the glutamine amidotransferase activity which generates ammonia as a substrate that, along with chorismate, is used in the second step, catalyzed by the large alpha subunit of AS (TrpE) to produce anthranilate. In the absence of TrpG, TrpE can synthesize anthranilate directly from chorismate and high concentrations of ammonia.</text>
</comment>
<keyword evidence="10 15" id="KW-0460">Magnesium</keyword>
<dbReference type="Pfam" id="PF00425">
    <property type="entry name" value="Chorismate_bind"/>
    <property type="match status" value="1"/>
</dbReference>
<organism evidence="18 19">
    <name type="scientific">Tunturiibacter gelidiferens</name>
    <dbReference type="NCBI Taxonomy" id="3069689"/>
    <lineage>
        <taxon>Bacteria</taxon>
        <taxon>Pseudomonadati</taxon>
        <taxon>Acidobacteriota</taxon>
        <taxon>Terriglobia</taxon>
        <taxon>Terriglobales</taxon>
        <taxon>Acidobacteriaceae</taxon>
        <taxon>Tunturiibacter</taxon>
    </lineage>
</organism>
<dbReference type="Pfam" id="PF04715">
    <property type="entry name" value="Anth_synt_I_N"/>
    <property type="match status" value="1"/>
</dbReference>
<evidence type="ECO:0000256" key="11">
    <source>
        <dbReference type="ARBA" id="ARBA00023141"/>
    </source>
</evidence>
<dbReference type="EC" id="4.1.3.27" evidence="5 15"/>
<dbReference type="GO" id="GO:0000162">
    <property type="term" value="P:L-tryptophan biosynthetic process"/>
    <property type="evidence" value="ECO:0007669"/>
    <property type="project" value="UniProtKB-KW"/>
</dbReference>
<evidence type="ECO:0000259" key="16">
    <source>
        <dbReference type="Pfam" id="PF00425"/>
    </source>
</evidence>
<evidence type="ECO:0000256" key="1">
    <source>
        <dbReference type="ARBA" id="ARBA00001946"/>
    </source>
</evidence>
<feature type="domain" description="Chorismate-utilising enzyme C-terminal" evidence="16">
    <location>
        <begin position="227"/>
        <end position="490"/>
    </location>
</feature>
<dbReference type="InterPro" id="IPR005256">
    <property type="entry name" value="Anth_synth_I_PabB"/>
</dbReference>
<comment type="similarity">
    <text evidence="3 15">Belongs to the anthranilate synthase component I family.</text>
</comment>
<dbReference type="PANTHER" id="PTHR11236">
    <property type="entry name" value="AMINOBENZOATE/ANTHRANILATE SYNTHASE"/>
    <property type="match status" value="1"/>
</dbReference>
<evidence type="ECO:0000313" key="18">
    <source>
        <dbReference type="EMBL" id="MBB5328282.1"/>
    </source>
</evidence>
<comment type="cofactor">
    <cofactor evidence="1 15">
        <name>Mg(2+)</name>
        <dbReference type="ChEBI" id="CHEBI:18420"/>
    </cofactor>
</comment>
<keyword evidence="12 15" id="KW-0456">Lyase</keyword>
<proteinExistence type="inferred from homology"/>
<evidence type="ECO:0000256" key="15">
    <source>
        <dbReference type="RuleBase" id="RU364045"/>
    </source>
</evidence>
<sequence length="504" mass="56292">MPSFDSNSLPPAREFLKLSRNHSLVPVYRTVTADLETPVSAFLRIASEEPEAFLLESVEGGEHVGRYTFIGIQPYKKMTARGTRITVREGRREHRFDGDIFEELKRALSGHTPARLPGLPPFTAGAVGFFAYDVVRQIEKLPSLAKDELGVPDACLMFFDQVLAFDHVKKEIHLMVTADLTREPREGAYERAVRRLNKMEKRLASALPIRKKNRPEGKLKITSRTPKAAFLKAIEKTKEYIASGDVFQCVISQRFDCVPGVDAFEIYRALRIVNPSPYMYFLRFGLEEKTAKKGHLAHIVGSSPELLVRVHGREVEYRPIAGTRPRSADEVEDRAMEADLRADEKEVAEHIMLVDLGRNDVGRVSEFGSVKVKDLMFVERYSHVMHLVSALEGTLRSELGALDAFRACFPAGTLSGAPKIRAMEIIEELEPARRGVYGGSVLYADFSGNLDSCIAIRTLFMNGRQGHFQSGGGIVADSVPEKEFEESVNKARAVVRAIERARGV</sequence>
<dbReference type="InterPro" id="IPR015890">
    <property type="entry name" value="Chorismate_C"/>
</dbReference>
<dbReference type="NCBIfam" id="TIGR00564">
    <property type="entry name" value="trpE_most"/>
    <property type="match status" value="1"/>
</dbReference>
<dbReference type="Gene3D" id="3.60.120.10">
    <property type="entry name" value="Anthranilate synthase"/>
    <property type="match status" value="1"/>
</dbReference>
<evidence type="ECO:0000256" key="5">
    <source>
        <dbReference type="ARBA" id="ARBA00012266"/>
    </source>
</evidence>
<name>A0A9X0U4Z1_9BACT</name>
<evidence type="ECO:0000256" key="7">
    <source>
        <dbReference type="ARBA" id="ARBA00022605"/>
    </source>
</evidence>
<evidence type="ECO:0000256" key="13">
    <source>
        <dbReference type="ARBA" id="ARBA00025634"/>
    </source>
</evidence>
<evidence type="ECO:0000256" key="10">
    <source>
        <dbReference type="ARBA" id="ARBA00022842"/>
    </source>
</evidence>
<dbReference type="AlphaFoldDB" id="A0A9X0U4Z1"/>
<comment type="subunit">
    <text evidence="4 15">Heterotetramer consisting of two non-identical subunits: a beta subunit (TrpG) and a large alpha subunit (TrpE).</text>
</comment>
<evidence type="ECO:0000313" key="19">
    <source>
        <dbReference type="Proteomes" id="UP000535182"/>
    </source>
</evidence>
<gene>
    <name evidence="15" type="primary">trpE</name>
    <name evidence="18" type="ORF">HDF14_001892</name>
</gene>
<accession>A0A9X0U4Z1</accession>
<dbReference type="RefSeq" id="WP_183975660.1">
    <property type="nucleotide sequence ID" value="NZ_JACHEB010000004.1"/>
</dbReference>
<evidence type="ECO:0000256" key="9">
    <source>
        <dbReference type="ARBA" id="ARBA00022822"/>
    </source>
</evidence>
<keyword evidence="7 15" id="KW-0028">Amino-acid biosynthesis</keyword>
<evidence type="ECO:0000259" key="17">
    <source>
        <dbReference type="Pfam" id="PF04715"/>
    </source>
</evidence>
<dbReference type="InterPro" id="IPR006805">
    <property type="entry name" value="Anth_synth_I_N"/>
</dbReference>
<dbReference type="Proteomes" id="UP000535182">
    <property type="component" value="Unassembled WGS sequence"/>
</dbReference>
<dbReference type="InterPro" id="IPR019999">
    <property type="entry name" value="Anth_synth_I-like"/>
</dbReference>
<comment type="pathway">
    <text evidence="2 15">Amino-acid biosynthesis; L-tryptophan biosynthesis; L-tryptophan from chorismate: step 1/5.</text>
</comment>
<evidence type="ECO:0000256" key="2">
    <source>
        <dbReference type="ARBA" id="ARBA00004873"/>
    </source>
</evidence>